<evidence type="ECO:0000256" key="2">
    <source>
        <dbReference type="ARBA" id="ARBA00022525"/>
    </source>
</evidence>
<reference evidence="12 13" key="1">
    <citation type="submission" date="2021-06" db="EMBL/GenBank/DDBJ databases">
        <title>Caerostris extrusa draft genome.</title>
        <authorList>
            <person name="Kono N."/>
            <person name="Arakawa K."/>
        </authorList>
    </citation>
    <scope>NUCLEOTIDE SEQUENCE [LARGE SCALE GENOMIC DNA]</scope>
</reference>
<feature type="region of interest" description="Disordered" evidence="8">
    <location>
        <begin position="44"/>
        <end position="66"/>
    </location>
</feature>
<protein>
    <submittedName>
        <fullName evidence="12">Nidogen-1</fullName>
    </submittedName>
</protein>
<evidence type="ECO:0000256" key="7">
    <source>
        <dbReference type="PROSITE-ProRule" id="PRU00076"/>
    </source>
</evidence>
<feature type="disulfide bond" evidence="7">
    <location>
        <begin position="77"/>
        <end position="94"/>
    </location>
</feature>
<dbReference type="InterPro" id="IPR000742">
    <property type="entry name" value="EGF"/>
</dbReference>
<dbReference type="Proteomes" id="UP001054945">
    <property type="component" value="Unassembled WGS sequence"/>
</dbReference>
<gene>
    <name evidence="12" type="primary">NID1</name>
    <name evidence="12" type="ORF">CEXT_138241</name>
</gene>
<evidence type="ECO:0000313" key="13">
    <source>
        <dbReference type="Proteomes" id="UP001054945"/>
    </source>
</evidence>
<keyword evidence="7" id="KW-0245">EGF-like domain</keyword>
<dbReference type="SMART" id="SM00682">
    <property type="entry name" value="G2F"/>
    <property type="match status" value="1"/>
</dbReference>
<evidence type="ECO:0000259" key="10">
    <source>
        <dbReference type="PROSITE" id="PS50993"/>
    </source>
</evidence>
<feature type="domain" description="NIDO" evidence="11">
    <location>
        <begin position="1"/>
        <end position="40"/>
    </location>
</feature>
<keyword evidence="4" id="KW-0732">Signal</keyword>
<evidence type="ECO:0000256" key="6">
    <source>
        <dbReference type="ARBA" id="ARBA00023180"/>
    </source>
</evidence>
<organism evidence="12 13">
    <name type="scientific">Caerostris extrusa</name>
    <name type="common">Bark spider</name>
    <name type="synonym">Caerostris bankana</name>
    <dbReference type="NCBI Taxonomy" id="172846"/>
    <lineage>
        <taxon>Eukaryota</taxon>
        <taxon>Metazoa</taxon>
        <taxon>Ecdysozoa</taxon>
        <taxon>Arthropoda</taxon>
        <taxon>Chelicerata</taxon>
        <taxon>Arachnida</taxon>
        <taxon>Araneae</taxon>
        <taxon>Araneomorphae</taxon>
        <taxon>Entelegynae</taxon>
        <taxon>Araneoidea</taxon>
        <taxon>Araneidae</taxon>
        <taxon>Caerostris</taxon>
    </lineage>
</organism>
<comment type="caution">
    <text evidence="12">The sequence shown here is derived from an EMBL/GenBank/DDBJ whole genome shotgun (WGS) entry which is preliminary data.</text>
</comment>
<keyword evidence="13" id="KW-1185">Reference proteome</keyword>
<evidence type="ECO:0000256" key="3">
    <source>
        <dbReference type="ARBA" id="ARBA00022530"/>
    </source>
</evidence>
<dbReference type="SUPFAM" id="SSF54511">
    <property type="entry name" value="GFP-like"/>
    <property type="match status" value="1"/>
</dbReference>
<dbReference type="InterPro" id="IPR006605">
    <property type="entry name" value="G2_nidogen/fibulin_G2F"/>
</dbReference>
<keyword evidence="2" id="KW-0964">Secreted</keyword>
<keyword evidence="7" id="KW-1015">Disulfide bond</keyword>
<comment type="subcellular location">
    <subcellularLocation>
        <location evidence="1">Secreted</location>
        <location evidence="1">Extracellular space</location>
        <location evidence="1">Extracellular matrix</location>
    </subcellularLocation>
</comment>
<dbReference type="Pfam" id="PF07474">
    <property type="entry name" value="G2F"/>
    <property type="match status" value="1"/>
</dbReference>
<dbReference type="InterPro" id="IPR009017">
    <property type="entry name" value="GFP"/>
</dbReference>
<dbReference type="PROSITE" id="PS51220">
    <property type="entry name" value="NIDO"/>
    <property type="match status" value="1"/>
</dbReference>
<dbReference type="Gene3D" id="2.40.155.10">
    <property type="entry name" value="Green fluorescent protein"/>
    <property type="match status" value="1"/>
</dbReference>
<dbReference type="CDD" id="cd00054">
    <property type="entry name" value="EGF_CA"/>
    <property type="match status" value="1"/>
</dbReference>
<dbReference type="InterPro" id="IPR003886">
    <property type="entry name" value="NIDO_dom"/>
</dbReference>
<dbReference type="PROSITE" id="PS50993">
    <property type="entry name" value="NIDOGEN_G2"/>
    <property type="match status" value="1"/>
</dbReference>
<dbReference type="PROSITE" id="PS50026">
    <property type="entry name" value="EGF_3"/>
    <property type="match status" value="1"/>
</dbReference>
<evidence type="ECO:0000256" key="5">
    <source>
        <dbReference type="ARBA" id="ARBA00022837"/>
    </source>
</evidence>
<keyword evidence="6" id="KW-0325">Glycoprotein</keyword>
<feature type="domain" description="EGF-like" evidence="9">
    <location>
        <begin position="66"/>
        <end position="108"/>
    </location>
</feature>
<feature type="domain" description="Nidogen G2 beta-barrel" evidence="10">
    <location>
        <begin position="108"/>
        <end position="263"/>
    </location>
</feature>
<name>A0AAV4XZW7_CAEEX</name>
<evidence type="ECO:0000256" key="1">
    <source>
        <dbReference type="ARBA" id="ARBA00004498"/>
    </source>
</evidence>
<proteinExistence type="predicted"/>
<dbReference type="AlphaFoldDB" id="A0AAV4XZW7"/>
<evidence type="ECO:0000259" key="11">
    <source>
        <dbReference type="PROSITE" id="PS51220"/>
    </source>
</evidence>
<dbReference type="GO" id="GO:0007160">
    <property type="term" value="P:cell-matrix adhesion"/>
    <property type="evidence" value="ECO:0007669"/>
    <property type="project" value="InterPro"/>
</dbReference>
<comment type="caution">
    <text evidence="7">Lacks conserved residue(s) required for the propagation of feature annotation.</text>
</comment>
<sequence length="263" mass="28628">MSGDGRLYTLRGSGTEQARNFDRMSNAKKAGMWLFHVGRPAGSEGNILPPDLDFSEGTEERPDGQPAPTCADTLLPCPHHSTCVDHPDRSGFCCVCKDDYFGNGRNCVEKRMNGKVSGSINDIPLQDADLHAYIVTEDGRTYTAVSRVPPGVGSDLQVLTPLGGIVGWLFAVSRSGAPNGFTITGGAFNRTVEVDFPQSGHHVYIEESFLGPDVFNYMRVQVKLRGSTPSVPVGSKIEVPDYEEEYTRVSQVSTFKSVFNQSE</sequence>
<evidence type="ECO:0000313" key="12">
    <source>
        <dbReference type="EMBL" id="GIZ00617.1"/>
    </source>
</evidence>
<evidence type="ECO:0000256" key="4">
    <source>
        <dbReference type="ARBA" id="ARBA00022729"/>
    </source>
</evidence>
<accession>A0AAV4XZW7</accession>
<evidence type="ECO:0000256" key="8">
    <source>
        <dbReference type="SAM" id="MobiDB-lite"/>
    </source>
</evidence>
<evidence type="ECO:0000259" key="9">
    <source>
        <dbReference type="PROSITE" id="PS50026"/>
    </source>
</evidence>
<keyword evidence="5" id="KW-0106">Calcium</keyword>
<keyword evidence="3" id="KW-0272">Extracellular matrix</keyword>
<dbReference type="EMBL" id="BPLR01001184">
    <property type="protein sequence ID" value="GIZ00617.1"/>
    <property type="molecule type" value="Genomic_DNA"/>
</dbReference>